<keyword evidence="1" id="KW-0812">Transmembrane</keyword>
<feature type="transmembrane region" description="Helical" evidence="1">
    <location>
        <begin position="95"/>
        <end position="116"/>
    </location>
</feature>
<evidence type="ECO:0000256" key="1">
    <source>
        <dbReference type="SAM" id="Phobius"/>
    </source>
</evidence>
<dbReference type="AlphaFoldDB" id="A0A6I6DS05"/>
<sequence>MAPSPGHPVSRGDAVALGVIATGAVSVAVGAVVAIVGGALSVFADEPQVRLPLQRADIPQLDGVAGIVDARGAAADVVLAAPPAGARWLLLLEGALPALATIGVCVVAYVLALALMRGRPFRRMISTALGAIAGLVLVGGIASQACGAFGRALVVEDLAARTPELMDILWPFLLDLDLAPIGWGFILALVAAAFAIGSRIQRDTEGLV</sequence>
<dbReference type="RefSeq" id="WP_156242223.1">
    <property type="nucleotide sequence ID" value="NZ_BAAAZL010000004.1"/>
</dbReference>
<dbReference type="KEGG" id="moj:D7D94_08610"/>
<keyword evidence="1" id="KW-0472">Membrane</keyword>
<keyword evidence="1" id="KW-1133">Transmembrane helix</keyword>
<dbReference type="Proteomes" id="UP000422989">
    <property type="component" value="Chromosome"/>
</dbReference>
<proteinExistence type="predicted"/>
<gene>
    <name evidence="2" type="ORF">D7D94_08610</name>
</gene>
<evidence type="ECO:0000313" key="2">
    <source>
        <dbReference type="EMBL" id="QGU27722.1"/>
    </source>
</evidence>
<dbReference type="EMBL" id="CP032550">
    <property type="protein sequence ID" value="QGU27722.1"/>
    <property type="molecule type" value="Genomic_DNA"/>
</dbReference>
<protein>
    <submittedName>
        <fullName evidence="2">DUF2975 domain-containing protein</fullName>
    </submittedName>
</protein>
<name>A0A6I6DS05_9MICO</name>
<reference evidence="2 3" key="1">
    <citation type="submission" date="2018-09" db="EMBL/GenBank/DDBJ databases">
        <title>Whole genome sequencing of Microbacterium oryzae strain MB-10T.</title>
        <authorList>
            <person name="Das S.K."/>
        </authorList>
    </citation>
    <scope>NUCLEOTIDE SEQUENCE [LARGE SCALE GENOMIC DNA]</scope>
    <source>
        <strain evidence="2 3">MB-10</strain>
    </source>
</reference>
<feature type="transmembrane region" description="Helical" evidence="1">
    <location>
        <begin position="128"/>
        <end position="150"/>
    </location>
</feature>
<feature type="transmembrane region" description="Helical" evidence="1">
    <location>
        <begin position="14"/>
        <end position="43"/>
    </location>
</feature>
<dbReference type="OrthoDB" id="5148898at2"/>
<keyword evidence="3" id="KW-1185">Reference proteome</keyword>
<feature type="transmembrane region" description="Helical" evidence="1">
    <location>
        <begin position="170"/>
        <end position="196"/>
    </location>
</feature>
<evidence type="ECO:0000313" key="3">
    <source>
        <dbReference type="Proteomes" id="UP000422989"/>
    </source>
</evidence>
<organism evidence="2 3">
    <name type="scientific">Microbacterium oryzae</name>
    <dbReference type="NCBI Taxonomy" id="743009"/>
    <lineage>
        <taxon>Bacteria</taxon>
        <taxon>Bacillati</taxon>
        <taxon>Actinomycetota</taxon>
        <taxon>Actinomycetes</taxon>
        <taxon>Micrococcales</taxon>
        <taxon>Microbacteriaceae</taxon>
        <taxon>Microbacterium</taxon>
    </lineage>
</organism>
<accession>A0A6I6DS05</accession>